<keyword evidence="3 9" id="KW-0808">Transferase</keyword>
<feature type="domain" description="Methyltransferase small" evidence="6">
    <location>
        <begin position="115"/>
        <end position="203"/>
    </location>
</feature>
<evidence type="ECO:0000313" key="9">
    <source>
        <dbReference type="EMBL" id="SUB88649.1"/>
    </source>
</evidence>
<dbReference type="InterPro" id="IPR040758">
    <property type="entry name" value="PrmC_N"/>
</dbReference>
<gene>
    <name evidence="9" type="primary">prmC</name>
    <name evidence="8" type="ORF">HQ47_06175</name>
    <name evidence="9" type="ORF">NCTC11632_00721</name>
</gene>
<evidence type="ECO:0000259" key="7">
    <source>
        <dbReference type="Pfam" id="PF17827"/>
    </source>
</evidence>
<dbReference type="GO" id="GO:0003676">
    <property type="term" value="F:nucleic acid binding"/>
    <property type="evidence" value="ECO:0007669"/>
    <property type="project" value="InterPro"/>
</dbReference>
<evidence type="ECO:0000256" key="5">
    <source>
        <dbReference type="ARBA" id="ARBA00048391"/>
    </source>
</evidence>
<accession>A0A0A2EC83</accession>
<dbReference type="eggNOG" id="COG2890">
    <property type="taxonomic scope" value="Bacteria"/>
</dbReference>
<keyword evidence="2 9" id="KW-0489">Methyltransferase</keyword>
<dbReference type="CDD" id="cd02440">
    <property type="entry name" value="AdoMet_MTases"/>
    <property type="match status" value="1"/>
</dbReference>
<dbReference type="Pfam" id="PF17827">
    <property type="entry name" value="PrmC_N"/>
    <property type="match status" value="1"/>
</dbReference>
<dbReference type="PROSITE" id="PS00092">
    <property type="entry name" value="N6_MTASE"/>
    <property type="match status" value="1"/>
</dbReference>
<evidence type="ECO:0000313" key="11">
    <source>
        <dbReference type="Proteomes" id="UP000254156"/>
    </source>
</evidence>
<comment type="catalytic activity">
    <reaction evidence="5">
        <text>L-glutaminyl-[peptide chain release factor] + S-adenosyl-L-methionine = N(5)-methyl-L-glutaminyl-[peptide chain release factor] + S-adenosyl-L-homocysteine + H(+)</text>
        <dbReference type="Rhea" id="RHEA:42896"/>
        <dbReference type="Rhea" id="RHEA-COMP:10271"/>
        <dbReference type="Rhea" id="RHEA-COMP:10272"/>
        <dbReference type="ChEBI" id="CHEBI:15378"/>
        <dbReference type="ChEBI" id="CHEBI:30011"/>
        <dbReference type="ChEBI" id="CHEBI:57856"/>
        <dbReference type="ChEBI" id="CHEBI:59789"/>
        <dbReference type="ChEBI" id="CHEBI:61891"/>
        <dbReference type="EC" id="2.1.1.297"/>
    </reaction>
</comment>
<evidence type="ECO:0000313" key="8">
    <source>
        <dbReference type="EMBL" id="KGN74049.1"/>
    </source>
</evidence>
<dbReference type="InterPro" id="IPR002052">
    <property type="entry name" value="DNA_methylase_N6_adenine_CS"/>
</dbReference>
<dbReference type="GO" id="GO:0102559">
    <property type="term" value="F:peptide chain release factor N(5)-glutamine methyltransferase activity"/>
    <property type="evidence" value="ECO:0007669"/>
    <property type="project" value="UniProtKB-EC"/>
</dbReference>
<dbReference type="Pfam" id="PF05175">
    <property type="entry name" value="MTS"/>
    <property type="match status" value="1"/>
</dbReference>
<evidence type="ECO:0000256" key="1">
    <source>
        <dbReference type="ARBA" id="ARBA00012771"/>
    </source>
</evidence>
<dbReference type="InterPro" id="IPR050320">
    <property type="entry name" value="N5-glutamine_MTase"/>
</dbReference>
<reference evidence="9 11" key="2">
    <citation type="submission" date="2018-06" db="EMBL/GenBank/DDBJ databases">
        <authorList>
            <consortium name="Pathogen Informatics"/>
            <person name="Doyle S."/>
        </authorList>
    </citation>
    <scope>NUCLEOTIDE SEQUENCE [LARGE SCALE GENOMIC DNA]</scope>
    <source>
        <strain evidence="9 11">NCTC11632</strain>
    </source>
</reference>
<dbReference type="NCBIfam" id="TIGR00536">
    <property type="entry name" value="hemK_fam"/>
    <property type="match status" value="1"/>
</dbReference>
<evidence type="ECO:0000313" key="10">
    <source>
        <dbReference type="Proteomes" id="UP000030103"/>
    </source>
</evidence>
<dbReference type="RefSeq" id="WP_025004533.1">
    <property type="nucleotide sequence ID" value="NZ_JASBZX010000004.1"/>
</dbReference>
<organism evidence="8 10">
    <name type="scientific">Porphyromonas macacae</name>
    <dbReference type="NCBI Taxonomy" id="28115"/>
    <lineage>
        <taxon>Bacteria</taxon>
        <taxon>Pseudomonadati</taxon>
        <taxon>Bacteroidota</taxon>
        <taxon>Bacteroidia</taxon>
        <taxon>Bacteroidales</taxon>
        <taxon>Porphyromonadaceae</taxon>
        <taxon>Porphyromonas</taxon>
    </lineage>
</organism>
<evidence type="ECO:0000259" key="6">
    <source>
        <dbReference type="Pfam" id="PF05175"/>
    </source>
</evidence>
<dbReference type="Gene3D" id="3.40.50.150">
    <property type="entry name" value="Vaccinia Virus protein VP39"/>
    <property type="match status" value="1"/>
</dbReference>
<sequence length="297" mass="32887">MLTIDRARKLLEQSCRKLYDSSELKAIGSILLEELFSCTRTAMLLMDKNTLLSAEQEEQWIRWLHKLAEKIPLQYVLGYTFFRHHRILVAPGVLIPRPETEELVGWVLQEHHASEALNILDVGTGSGCIALALASELPHAQVFALEVSDKAAAVARENFLGCQKDISSRLNLITGDLFDVSSFACKMPVIDIVVSNPPYIKPGEAVAMTPGVLDYEPHGALFVPAEDPTVFYSGIASLYGRGICSRGVEIYVEINPLLWQETAEAMLRVLPAGTACTERRDLSGKVRMLKLTVPSHE</sequence>
<keyword evidence="4" id="KW-0949">S-adenosyl-L-methionine</keyword>
<dbReference type="GO" id="GO:0032259">
    <property type="term" value="P:methylation"/>
    <property type="evidence" value="ECO:0007669"/>
    <property type="project" value="UniProtKB-KW"/>
</dbReference>
<dbReference type="EMBL" id="JRFA01000016">
    <property type="protein sequence ID" value="KGN74049.1"/>
    <property type="molecule type" value="Genomic_DNA"/>
</dbReference>
<dbReference type="Proteomes" id="UP000030103">
    <property type="component" value="Unassembled WGS sequence"/>
</dbReference>
<dbReference type="InterPro" id="IPR007848">
    <property type="entry name" value="Small_mtfrase_dom"/>
</dbReference>
<dbReference type="SUPFAM" id="SSF53335">
    <property type="entry name" value="S-adenosyl-L-methionine-dependent methyltransferases"/>
    <property type="match status" value="1"/>
</dbReference>
<dbReference type="Proteomes" id="UP000254156">
    <property type="component" value="Unassembled WGS sequence"/>
</dbReference>
<dbReference type="PANTHER" id="PTHR18895">
    <property type="entry name" value="HEMK METHYLTRANSFERASE"/>
    <property type="match status" value="1"/>
</dbReference>
<dbReference type="EC" id="2.1.1.297" evidence="1"/>
<dbReference type="InterPro" id="IPR029063">
    <property type="entry name" value="SAM-dependent_MTases_sf"/>
</dbReference>
<keyword evidence="10" id="KW-1185">Reference proteome</keyword>
<dbReference type="STRING" id="28115.HQ47_06175"/>
<evidence type="ECO:0000256" key="2">
    <source>
        <dbReference type="ARBA" id="ARBA00022603"/>
    </source>
</evidence>
<feature type="domain" description="Release factor glutamine methyltransferase N-terminal" evidence="7">
    <location>
        <begin position="7"/>
        <end position="78"/>
    </location>
</feature>
<dbReference type="PANTHER" id="PTHR18895:SF74">
    <property type="entry name" value="MTRF1L RELEASE FACTOR GLUTAMINE METHYLTRANSFERASE"/>
    <property type="match status" value="1"/>
</dbReference>
<reference evidence="8 10" key="1">
    <citation type="submission" date="2014-09" db="EMBL/GenBank/DDBJ databases">
        <title>Draft Genome Sequence of Porphyromonas macacae COT-192_OH2859.</title>
        <authorList>
            <person name="Wallis C."/>
            <person name="Deusch O."/>
            <person name="O'Flynn C."/>
            <person name="Davis I."/>
            <person name="Horsfall A."/>
            <person name="Kirkwood N."/>
            <person name="Harris S."/>
            <person name="Eisen J.A."/>
            <person name="Coil D.A."/>
            <person name="Darling A.E."/>
            <person name="Jospin G."/>
            <person name="Alexiev A."/>
        </authorList>
    </citation>
    <scope>NUCLEOTIDE SEQUENCE [LARGE SCALE GENOMIC DNA]</scope>
    <source>
        <strain evidence="10">COT-192 OH2859</strain>
        <strain evidence="8">COT-192_OH2859</strain>
    </source>
</reference>
<protein>
    <recommendedName>
        <fullName evidence="1">peptide chain release factor N(5)-glutamine methyltransferase</fullName>
        <ecNumber evidence="1">2.1.1.297</ecNumber>
    </recommendedName>
</protein>
<dbReference type="InterPro" id="IPR004556">
    <property type="entry name" value="HemK-like"/>
</dbReference>
<evidence type="ECO:0000256" key="4">
    <source>
        <dbReference type="ARBA" id="ARBA00022691"/>
    </source>
</evidence>
<evidence type="ECO:0000256" key="3">
    <source>
        <dbReference type="ARBA" id="ARBA00022679"/>
    </source>
</evidence>
<name>A0A0A2EC83_9PORP</name>
<dbReference type="EMBL" id="UGTF01000002">
    <property type="protein sequence ID" value="SUB88649.1"/>
    <property type="molecule type" value="Genomic_DNA"/>
</dbReference>
<dbReference type="Gene3D" id="1.10.8.10">
    <property type="entry name" value="DNA helicase RuvA subunit, C-terminal domain"/>
    <property type="match status" value="1"/>
</dbReference>
<dbReference type="AlphaFoldDB" id="A0A0A2EC83"/>
<dbReference type="OrthoDB" id="9800643at2"/>
<proteinExistence type="predicted"/>